<feature type="transmembrane region" description="Helical" evidence="2">
    <location>
        <begin position="231"/>
        <end position="254"/>
    </location>
</feature>
<proteinExistence type="inferred from homology"/>
<dbReference type="PANTHER" id="PTHR22911">
    <property type="entry name" value="ACYL-MALONYL CONDENSING ENZYME-RELATED"/>
    <property type="match status" value="1"/>
</dbReference>
<dbReference type="GO" id="GO:0016020">
    <property type="term" value="C:membrane"/>
    <property type="evidence" value="ECO:0007669"/>
    <property type="project" value="InterPro"/>
</dbReference>
<dbReference type="EMBL" id="CP002198">
    <property type="protein sequence ID" value="ADN13610.1"/>
    <property type="molecule type" value="Genomic_DNA"/>
</dbReference>
<feature type="transmembrane region" description="Helical" evidence="2">
    <location>
        <begin position="201"/>
        <end position="219"/>
    </location>
</feature>
<dbReference type="RefSeq" id="WP_013321717.1">
    <property type="nucleotide sequence ID" value="NC_014501.1"/>
</dbReference>
<feature type="transmembrane region" description="Helical" evidence="2">
    <location>
        <begin position="287"/>
        <end position="304"/>
    </location>
</feature>
<feature type="transmembrane region" description="Helical" evidence="2">
    <location>
        <begin position="43"/>
        <end position="63"/>
    </location>
</feature>
<feature type="transmembrane region" description="Helical" evidence="2">
    <location>
        <begin position="171"/>
        <end position="189"/>
    </location>
</feature>
<dbReference type="STRING" id="497965.Cyan7822_1619"/>
<dbReference type="KEGG" id="cyj:Cyan7822_1619"/>
<feature type="domain" description="EamA" evidence="3">
    <location>
        <begin position="18"/>
        <end position="158"/>
    </location>
</feature>
<dbReference type="HOGENOM" id="CLU_033863_0_1_3"/>
<keyword evidence="2" id="KW-0472">Membrane</keyword>
<evidence type="ECO:0000313" key="4">
    <source>
        <dbReference type="EMBL" id="ADN13610.1"/>
    </source>
</evidence>
<protein>
    <recommendedName>
        <fullName evidence="3">EamA domain-containing protein</fullName>
    </recommendedName>
</protein>
<dbReference type="Proteomes" id="UP000008206">
    <property type="component" value="Chromosome"/>
</dbReference>
<dbReference type="Pfam" id="PF00892">
    <property type="entry name" value="EamA"/>
    <property type="match status" value="2"/>
</dbReference>
<evidence type="ECO:0000256" key="1">
    <source>
        <dbReference type="ARBA" id="ARBA00007362"/>
    </source>
</evidence>
<feature type="transmembrane region" description="Helical" evidence="2">
    <location>
        <begin position="142"/>
        <end position="159"/>
    </location>
</feature>
<dbReference type="InterPro" id="IPR037185">
    <property type="entry name" value="EmrE-like"/>
</dbReference>
<comment type="similarity">
    <text evidence="1">Belongs to the EamA transporter family.</text>
</comment>
<feature type="transmembrane region" description="Helical" evidence="2">
    <location>
        <begin position="12"/>
        <end position="37"/>
    </location>
</feature>
<feature type="domain" description="EamA" evidence="3">
    <location>
        <begin position="170"/>
        <end position="303"/>
    </location>
</feature>
<organism evidence="4 5">
    <name type="scientific">Gloeothece verrucosa (strain PCC 7822)</name>
    <name type="common">Cyanothece sp. (strain PCC 7822)</name>
    <dbReference type="NCBI Taxonomy" id="497965"/>
    <lineage>
        <taxon>Bacteria</taxon>
        <taxon>Bacillati</taxon>
        <taxon>Cyanobacteriota</taxon>
        <taxon>Cyanophyceae</taxon>
        <taxon>Oscillatoriophycideae</taxon>
        <taxon>Chroococcales</taxon>
        <taxon>Aphanothecaceae</taxon>
        <taxon>Gloeothece</taxon>
        <taxon>Gloeothece verrucosa</taxon>
    </lineage>
</organism>
<keyword evidence="2" id="KW-1133">Transmembrane helix</keyword>
<feature type="transmembrane region" description="Helical" evidence="2">
    <location>
        <begin position="261"/>
        <end position="281"/>
    </location>
</feature>
<reference evidence="5" key="1">
    <citation type="journal article" date="2011" name="MBio">
        <title>Novel metabolic attributes of the genus Cyanothece, comprising a group of unicellular nitrogen-fixing Cyanobacteria.</title>
        <authorList>
            <person name="Bandyopadhyay A."/>
            <person name="Elvitigala T."/>
            <person name="Welsh E."/>
            <person name="Stockel J."/>
            <person name="Liberton M."/>
            <person name="Min H."/>
            <person name="Sherman L.A."/>
            <person name="Pakrasi H.B."/>
        </authorList>
    </citation>
    <scope>NUCLEOTIDE SEQUENCE [LARGE SCALE GENOMIC DNA]</scope>
    <source>
        <strain evidence="5">PCC 7822</strain>
    </source>
</reference>
<keyword evidence="5" id="KW-1185">Reference proteome</keyword>
<dbReference type="OrthoDB" id="528577at2"/>
<accession>E0U6G7</accession>
<evidence type="ECO:0000259" key="3">
    <source>
        <dbReference type="Pfam" id="PF00892"/>
    </source>
</evidence>
<dbReference type="PANTHER" id="PTHR22911:SF76">
    <property type="entry name" value="EAMA DOMAIN-CONTAINING PROTEIN"/>
    <property type="match status" value="1"/>
</dbReference>
<sequence length="319" mass="34414">MPKNQVFSPPKISQVTQGLICLIFALISVSSASILIRLSQQEISFTATIFYRLFLTALVLGIWKTIKAQKPLLSQLSNLSRENLKVIGLLTAAAICVTTDLTICSWCLTQTSVANVTILGNMSPLFTTFGLWLLWRKPCDRRMLIGIIIAIGGAAAIVLDDFSLASHKLSGDLASLGSAIAFAVYLIIIERLQNQFNTSSIVLYTCGLGSIFLLPIALLNQETIIPDSWHGWLSVIALALICQIIGQSLLVSSLNSLSSELVAVSLLLEPILAGLGAWIFFAESLSLSNWAGCVIVLLGLYLAISSPSALKKELSFEVD</sequence>
<dbReference type="eggNOG" id="COG0697">
    <property type="taxonomic scope" value="Bacteria"/>
</dbReference>
<gene>
    <name evidence="4" type="ordered locus">Cyan7822_1619</name>
</gene>
<evidence type="ECO:0000313" key="5">
    <source>
        <dbReference type="Proteomes" id="UP000008206"/>
    </source>
</evidence>
<name>E0U6G7_GLOV7</name>
<keyword evidence="2" id="KW-0812">Transmembrane</keyword>
<dbReference type="SUPFAM" id="SSF103481">
    <property type="entry name" value="Multidrug resistance efflux transporter EmrE"/>
    <property type="match status" value="2"/>
</dbReference>
<feature type="transmembrane region" description="Helical" evidence="2">
    <location>
        <begin position="114"/>
        <end position="135"/>
    </location>
</feature>
<dbReference type="InterPro" id="IPR000620">
    <property type="entry name" value="EamA_dom"/>
</dbReference>
<dbReference type="AlphaFoldDB" id="E0U6G7"/>
<evidence type="ECO:0000256" key="2">
    <source>
        <dbReference type="SAM" id="Phobius"/>
    </source>
</evidence>